<evidence type="ECO:0000256" key="2">
    <source>
        <dbReference type="ARBA" id="ARBA00004115"/>
    </source>
</evidence>
<dbReference type="PANTHER" id="PTHR21049">
    <property type="entry name" value="RIBOPHORIN I"/>
    <property type="match status" value="1"/>
</dbReference>
<feature type="signal peptide" evidence="11">
    <location>
        <begin position="1"/>
        <end position="21"/>
    </location>
</feature>
<keyword evidence="6 11" id="KW-0812">Transmembrane</keyword>
<dbReference type="GO" id="GO:0018279">
    <property type="term" value="P:protein N-linked glycosylation via asparagine"/>
    <property type="evidence" value="ECO:0007669"/>
    <property type="project" value="TreeGrafter"/>
</dbReference>
<proteinExistence type="inferred from homology"/>
<accession>A0A1B6D3Z8</accession>
<feature type="chain" id="PRO_5008447153" description="Dolichyl-diphosphooligosaccharide--protein glycosyltransferase subunit 1" evidence="11">
    <location>
        <begin position="22"/>
        <end position="602"/>
    </location>
</feature>
<keyword evidence="9 11" id="KW-1133">Transmembrane helix</keyword>
<organism evidence="12">
    <name type="scientific">Clastoptera arizonana</name>
    <name type="common">Arizona spittle bug</name>
    <dbReference type="NCBI Taxonomy" id="38151"/>
    <lineage>
        <taxon>Eukaryota</taxon>
        <taxon>Metazoa</taxon>
        <taxon>Ecdysozoa</taxon>
        <taxon>Arthropoda</taxon>
        <taxon>Hexapoda</taxon>
        <taxon>Insecta</taxon>
        <taxon>Pterygota</taxon>
        <taxon>Neoptera</taxon>
        <taxon>Paraneoptera</taxon>
        <taxon>Hemiptera</taxon>
        <taxon>Auchenorrhyncha</taxon>
        <taxon>Cercopoidea</taxon>
        <taxon>Clastopteridae</taxon>
        <taxon>Clastoptera</taxon>
    </lineage>
</organism>
<evidence type="ECO:0000256" key="4">
    <source>
        <dbReference type="ARBA" id="ARBA00008905"/>
    </source>
</evidence>
<comment type="subcellular location">
    <subcellularLocation>
        <location evidence="2 11">Endoplasmic reticulum membrane</location>
        <topology evidence="2 11">Single-pass type I membrane protein</topology>
    </subcellularLocation>
</comment>
<protein>
    <recommendedName>
        <fullName evidence="5 11">Dolichyl-diphosphooligosaccharide--protein glycosyltransferase subunit 1</fullName>
    </recommendedName>
</protein>
<dbReference type="EMBL" id="GEDC01016993">
    <property type="protein sequence ID" value="JAS20305.1"/>
    <property type="molecule type" value="Transcribed_RNA"/>
</dbReference>
<evidence type="ECO:0000256" key="5">
    <source>
        <dbReference type="ARBA" id="ARBA00017611"/>
    </source>
</evidence>
<evidence type="ECO:0000256" key="7">
    <source>
        <dbReference type="ARBA" id="ARBA00022729"/>
    </source>
</evidence>
<evidence type="ECO:0000256" key="1">
    <source>
        <dbReference type="ARBA" id="ARBA00002791"/>
    </source>
</evidence>
<comment type="function">
    <text evidence="1 11">Subunit of the oligosaccharyl transferase (OST) complex that catalyzes the initial transfer of a defined glycan (Glc(3)Man(9)GlcNAc(2) in eukaryotes) from the lipid carrier dolichol-pyrophosphate to an asparagine residue within an Asn-X-Ser/Thr consensus motif in nascent polypeptide chains, the first step in protein N-glycosylation. N-glycosylation occurs cotranslationally and the complex associates with the Sec61 complex at the channel-forming translocon complex that mediates protein translocation across the endoplasmic reticulum (ER). All subunits are required for a maximal enzyme activity.</text>
</comment>
<comment type="subunit">
    <text evidence="11">Component of the oligosaccharyltransferase (OST) complex.</text>
</comment>
<dbReference type="PANTHER" id="PTHR21049:SF0">
    <property type="entry name" value="DOLICHYL-DIPHOSPHOOLIGOSACCHARIDE--PROTEIN GLYCOSYLTRANSFERASE SUBUNIT 1"/>
    <property type="match status" value="1"/>
</dbReference>
<keyword evidence="10 11" id="KW-0472">Membrane</keyword>
<gene>
    <name evidence="12" type="ORF">g.29079</name>
</gene>
<feature type="transmembrane region" description="Helical" evidence="11">
    <location>
        <begin position="433"/>
        <end position="452"/>
    </location>
</feature>
<sequence>MFSKHSMYFLIWALIFQFCSGALSDSVNSGIVIKNVDRSIDISTQLVEITTKLTIENNNKVAINSFIYSVEPQFENNVAYIAAQLADFSKANLKVNVVTEKENKYWKIDLKESLEPKKTVIVEVECILSKILSPHPTMITQKEKQLVQYKGNHYFYSPYKVAKQITVINLGTRNVESYTKLSPVSQSDTTISYGPYQEQAPFTQDLLLVHYENNAPFLTVTNLERTIEVSHWGVIAIEEVVDLLHTGAELKGPFSRYEYQRETQSGISSVKSFKTILPAAATDAYYRDEIGNISTSHMRILSDSVELDLRPRFPLFGGWKTHYVLGYNVPTYEYLFNSGDDYKLKMRLVDHVFDDMVVDEALIKVILPEGAYDIQLSTPYPVQRLDDSLHFTYLDTKGRPVISIRKTNLVENHIQDFELTYTFPRVLMLQEPLLLIFAFYLMFLLVVISVRLDLSISKDELTENRMRVGGYCDKILNHQDKRASTYNTLDDLLFKLKSNKDINSFTAAIKNINQVYKAETAHIAELLVKLKPDSPDVAEKVSELQKLDKSLKDIYITQQSLYVDKLLTNKIARGQFLDAENNINKKKEDIVDKINNVLKNLH</sequence>
<evidence type="ECO:0000256" key="8">
    <source>
        <dbReference type="ARBA" id="ARBA00022824"/>
    </source>
</evidence>
<evidence type="ECO:0000256" key="6">
    <source>
        <dbReference type="ARBA" id="ARBA00022692"/>
    </source>
</evidence>
<evidence type="ECO:0000256" key="11">
    <source>
        <dbReference type="RuleBase" id="RU361143"/>
    </source>
</evidence>
<reference evidence="12" key="1">
    <citation type="submission" date="2015-12" db="EMBL/GenBank/DDBJ databases">
        <title>De novo transcriptome assembly of four potential Pierce s Disease insect vectors from Arizona vineyards.</title>
        <authorList>
            <person name="Tassone E.E."/>
        </authorList>
    </citation>
    <scope>NUCLEOTIDE SEQUENCE</scope>
</reference>
<evidence type="ECO:0000256" key="10">
    <source>
        <dbReference type="ARBA" id="ARBA00023136"/>
    </source>
</evidence>
<dbReference type="GO" id="GO:0008250">
    <property type="term" value="C:oligosaccharyltransferase complex"/>
    <property type="evidence" value="ECO:0007669"/>
    <property type="project" value="UniProtKB-UniRule"/>
</dbReference>
<dbReference type="Pfam" id="PF04597">
    <property type="entry name" value="Ribophorin_I"/>
    <property type="match status" value="1"/>
</dbReference>
<evidence type="ECO:0000256" key="9">
    <source>
        <dbReference type="ARBA" id="ARBA00022989"/>
    </source>
</evidence>
<dbReference type="AlphaFoldDB" id="A0A1B6D3Z8"/>
<comment type="pathway">
    <text evidence="3 11">Protein modification; protein glycosylation.</text>
</comment>
<name>A0A1B6D3Z8_9HEMI</name>
<dbReference type="UniPathway" id="UPA00378"/>
<evidence type="ECO:0000256" key="3">
    <source>
        <dbReference type="ARBA" id="ARBA00004922"/>
    </source>
</evidence>
<evidence type="ECO:0000313" key="12">
    <source>
        <dbReference type="EMBL" id="JAS20305.1"/>
    </source>
</evidence>
<dbReference type="InterPro" id="IPR007676">
    <property type="entry name" value="Ribophorin_I"/>
</dbReference>
<keyword evidence="7 11" id="KW-0732">Signal</keyword>
<keyword evidence="8 11" id="KW-0256">Endoplasmic reticulum</keyword>
<comment type="similarity">
    <text evidence="4 11">Belongs to the OST1 family.</text>
</comment>